<keyword evidence="1" id="KW-0812">Transmembrane</keyword>
<comment type="caution">
    <text evidence="2">The sequence shown here is derived from an EMBL/GenBank/DDBJ whole genome shotgun (WGS) entry which is preliminary data.</text>
</comment>
<dbReference type="STRING" id="1817863.A2Y62_03680"/>
<dbReference type="AlphaFoldDB" id="A0A1F5V7Z5"/>
<keyword evidence="1" id="KW-0472">Membrane</keyword>
<feature type="transmembrane region" description="Helical" evidence="1">
    <location>
        <begin position="12"/>
        <end position="37"/>
    </location>
</feature>
<feature type="transmembrane region" description="Helical" evidence="1">
    <location>
        <begin position="49"/>
        <end position="74"/>
    </location>
</feature>
<dbReference type="EMBL" id="MFGW01000210">
    <property type="protein sequence ID" value="OGF59553.1"/>
    <property type="molecule type" value="Genomic_DNA"/>
</dbReference>
<dbReference type="Proteomes" id="UP000178943">
    <property type="component" value="Unassembled WGS sequence"/>
</dbReference>
<sequence>MPQKIKTAKLMLQIMGWISIAAAVILVVIFLAGSVILGTSGEEGAGAGGAIMGVFGLIFGIFMAAIGVLYLLTAKGIANKKHWAKIVGIILGIISLPSFPIGTILGIFILIGLFGQDADSWFEK</sequence>
<organism evidence="2 3">
    <name type="scientific">Candidatus Fischerbacteria bacterium RBG_13_37_8</name>
    <dbReference type="NCBI Taxonomy" id="1817863"/>
    <lineage>
        <taxon>Bacteria</taxon>
        <taxon>Candidatus Fischeribacteriota</taxon>
    </lineage>
</organism>
<evidence type="ECO:0000313" key="3">
    <source>
        <dbReference type="Proteomes" id="UP000178943"/>
    </source>
</evidence>
<proteinExistence type="predicted"/>
<reference evidence="2 3" key="1">
    <citation type="journal article" date="2016" name="Nat. Commun.">
        <title>Thousands of microbial genomes shed light on interconnected biogeochemical processes in an aquifer system.</title>
        <authorList>
            <person name="Anantharaman K."/>
            <person name="Brown C.T."/>
            <person name="Hug L.A."/>
            <person name="Sharon I."/>
            <person name="Castelle C.J."/>
            <person name="Probst A.J."/>
            <person name="Thomas B.C."/>
            <person name="Singh A."/>
            <person name="Wilkins M.J."/>
            <person name="Karaoz U."/>
            <person name="Brodie E.L."/>
            <person name="Williams K.H."/>
            <person name="Hubbard S.S."/>
            <person name="Banfield J.F."/>
        </authorList>
    </citation>
    <scope>NUCLEOTIDE SEQUENCE [LARGE SCALE GENOMIC DNA]</scope>
</reference>
<feature type="transmembrane region" description="Helical" evidence="1">
    <location>
        <begin position="86"/>
        <end position="114"/>
    </location>
</feature>
<protein>
    <recommendedName>
        <fullName evidence="4">DUF4064 domain-containing protein</fullName>
    </recommendedName>
</protein>
<evidence type="ECO:0000313" key="2">
    <source>
        <dbReference type="EMBL" id="OGF59553.1"/>
    </source>
</evidence>
<evidence type="ECO:0008006" key="4">
    <source>
        <dbReference type="Google" id="ProtNLM"/>
    </source>
</evidence>
<keyword evidence="1" id="KW-1133">Transmembrane helix</keyword>
<name>A0A1F5V7Z5_9BACT</name>
<accession>A0A1F5V7Z5</accession>
<evidence type="ECO:0000256" key="1">
    <source>
        <dbReference type="SAM" id="Phobius"/>
    </source>
</evidence>
<gene>
    <name evidence="2" type="ORF">A2Y62_03680</name>
</gene>